<accession>A0AAD4MF42</accession>
<evidence type="ECO:0000313" key="5">
    <source>
        <dbReference type="Proteomes" id="UP001201812"/>
    </source>
</evidence>
<dbReference type="Gene3D" id="2.30.39.10">
    <property type="entry name" value="Alpha-1-antitrypsin, domain 1"/>
    <property type="match status" value="1"/>
</dbReference>
<dbReference type="Pfam" id="PF00079">
    <property type="entry name" value="Serpin"/>
    <property type="match status" value="1"/>
</dbReference>
<evidence type="ECO:0000256" key="1">
    <source>
        <dbReference type="ARBA" id="ARBA00009500"/>
    </source>
</evidence>
<dbReference type="InterPro" id="IPR042178">
    <property type="entry name" value="Serpin_sf_1"/>
</dbReference>
<feature type="domain" description="Serpin" evidence="3">
    <location>
        <begin position="17"/>
        <end position="302"/>
    </location>
</feature>
<comment type="caution">
    <text evidence="4">The sequence shown here is derived from an EMBL/GenBank/DDBJ whole genome shotgun (WGS) entry which is preliminary data.</text>
</comment>
<keyword evidence="5" id="KW-1185">Reference proteome</keyword>
<dbReference type="GO" id="GO:0005615">
    <property type="term" value="C:extracellular space"/>
    <property type="evidence" value="ECO:0007669"/>
    <property type="project" value="InterPro"/>
</dbReference>
<evidence type="ECO:0000259" key="3">
    <source>
        <dbReference type="SMART" id="SM00093"/>
    </source>
</evidence>
<dbReference type="Proteomes" id="UP001201812">
    <property type="component" value="Unassembled WGS sequence"/>
</dbReference>
<dbReference type="InterPro" id="IPR036186">
    <property type="entry name" value="Serpin_sf"/>
</dbReference>
<dbReference type="InterPro" id="IPR000215">
    <property type="entry name" value="Serpin_fam"/>
</dbReference>
<name>A0AAD4MF42_9BILA</name>
<dbReference type="PANTHER" id="PTHR11461:SF211">
    <property type="entry name" value="GH10112P-RELATED"/>
    <property type="match status" value="1"/>
</dbReference>
<dbReference type="Gene3D" id="3.30.497.10">
    <property type="entry name" value="Antithrombin, subunit I, domain 2"/>
    <property type="match status" value="1"/>
</dbReference>
<proteinExistence type="inferred from homology"/>
<protein>
    <submittedName>
        <fullName evidence="4">Serpin (Serine protease inhibitor) domain-containing protein</fullName>
    </submittedName>
</protein>
<dbReference type="InterPro" id="IPR042185">
    <property type="entry name" value="Serpin_sf_2"/>
</dbReference>
<keyword evidence="4" id="KW-0722">Serine protease inhibitor</keyword>
<keyword evidence="4" id="KW-0646">Protease inhibitor</keyword>
<dbReference type="AlphaFoldDB" id="A0AAD4MF42"/>
<dbReference type="InterPro" id="IPR023796">
    <property type="entry name" value="Serpin_dom"/>
</dbReference>
<dbReference type="EMBL" id="JAKKPZ010001061">
    <property type="protein sequence ID" value="KAI1690878.1"/>
    <property type="molecule type" value="Genomic_DNA"/>
</dbReference>
<dbReference type="CDD" id="cd00172">
    <property type="entry name" value="serpin"/>
    <property type="match status" value="1"/>
</dbReference>
<gene>
    <name evidence="4" type="ORF">DdX_22249</name>
</gene>
<evidence type="ECO:0000313" key="4">
    <source>
        <dbReference type="EMBL" id="KAI1690878.1"/>
    </source>
</evidence>
<sequence length="302" mass="34254">MSSTNHAILEAQSEFGLNLLREVSAANSKASVVLSPMSVGDALSIAYAGALDETEEELSQLLAKGEPKEQVHKYFGALMSKIYTENKSYTLETANRIYVQAGFSILDSYKQLLNAHYRGQFESVDFSRNVKTANLINDFVSKATHEEIHDLIEPGSLGELTRLLLINAVYFKGTWQNKFDPYATVNETFYVSEGIEKQVNTMHKTMELPYHETDSYQVLGLPYEGQDVFMYVVLPYERYGLDTLLKNLTGKDLLEIVQKRAETEVVVSLPKFKIESTHSLTQILKELGLSKSEWCSQFWRNF</sequence>
<dbReference type="SMART" id="SM00093">
    <property type="entry name" value="SERPIN"/>
    <property type="match status" value="1"/>
</dbReference>
<organism evidence="4 5">
    <name type="scientific">Ditylenchus destructor</name>
    <dbReference type="NCBI Taxonomy" id="166010"/>
    <lineage>
        <taxon>Eukaryota</taxon>
        <taxon>Metazoa</taxon>
        <taxon>Ecdysozoa</taxon>
        <taxon>Nematoda</taxon>
        <taxon>Chromadorea</taxon>
        <taxon>Rhabditida</taxon>
        <taxon>Tylenchina</taxon>
        <taxon>Tylenchomorpha</taxon>
        <taxon>Sphaerularioidea</taxon>
        <taxon>Anguinidae</taxon>
        <taxon>Anguininae</taxon>
        <taxon>Ditylenchus</taxon>
    </lineage>
</organism>
<comment type="similarity">
    <text evidence="1 2">Belongs to the serpin family.</text>
</comment>
<dbReference type="GO" id="GO:0004867">
    <property type="term" value="F:serine-type endopeptidase inhibitor activity"/>
    <property type="evidence" value="ECO:0007669"/>
    <property type="project" value="UniProtKB-KW"/>
</dbReference>
<evidence type="ECO:0000256" key="2">
    <source>
        <dbReference type="RuleBase" id="RU000411"/>
    </source>
</evidence>
<reference evidence="4" key="1">
    <citation type="submission" date="2022-01" db="EMBL/GenBank/DDBJ databases">
        <title>Genome Sequence Resource for Two Populations of Ditylenchus destructor, the Migratory Endoparasitic Phytonematode.</title>
        <authorList>
            <person name="Zhang H."/>
            <person name="Lin R."/>
            <person name="Xie B."/>
        </authorList>
    </citation>
    <scope>NUCLEOTIDE SEQUENCE</scope>
    <source>
        <strain evidence="4">BazhouSP</strain>
    </source>
</reference>
<dbReference type="SUPFAM" id="SSF56574">
    <property type="entry name" value="Serpins"/>
    <property type="match status" value="1"/>
</dbReference>
<dbReference type="PANTHER" id="PTHR11461">
    <property type="entry name" value="SERINE PROTEASE INHIBITOR, SERPIN"/>
    <property type="match status" value="1"/>
</dbReference>